<feature type="binding site" evidence="1">
    <location>
        <position position="76"/>
    </location>
    <ligand>
        <name>Mg(2+)</name>
        <dbReference type="ChEBI" id="CHEBI:18420"/>
        <label>1</label>
        <note>catalytic</note>
    </ligand>
</feature>
<dbReference type="SUPFAM" id="SSF56655">
    <property type="entry name" value="Carbohydrate phosphatase"/>
    <property type="match status" value="1"/>
</dbReference>
<sequence>MSLPSDTITPQLSQAVLAAMNAATEAEVMPRWRALEDHEIRTKSSEWDLVTDADEAAERLITAALRDLVDVPVVGEEATAKDATLLELVDGAGAVWVVDPVDGTRNFVAGTEAFGCMVALIDDGRTVASWITYPAVGREAHAARGVGAFLDGERLTTPAPTDPASLRGAIASKFHPGDADELHAAAESLGPSKPIRFCAAWDYLDVVTGVTDYVAFTRTLPWDHAPGALICQEAGLTAARPDGSEYLPGGDVRAGILTAHPSVWERIAGVLPVR</sequence>
<protein>
    <submittedName>
        <fullName evidence="2">Inositol monophosphatase family protein</fullName>
    </submittedName>
</protein>
<dbReference type="GO" id="GO:0046872">
    <property type="term" value="F:metal ion binding"/>
    <property type="evidence" value="ECO:0007669"/>
    <property type="project" value="UniProtKB-KW"/>
</dbReference>
<dbReference type="GO" id="GO:0007165">
    <property type="term" value="P:signal transduction"/>
    <property type="evidence" value="ECO:0007669"/>
    <property type="project" value="TreeGrafter"/>
</dbReference>
<feature type="binding site" evidence="1">
    <location>
        <position position="99"/>
    </location>
    <ligand>
        <name>Mg(2+)</name>
        <dbReference type="ChEBI" id="CHEBI:18420"/>
        <label>1</label>
        <note>catalytic</note>
    </ligand>
</feature>
<organism evidence="2 3">
    <name type="scientific">Demequina capsici</name>
    <dbReference type="NCBI Taxonomy" id="3075620"/>
    <lineage>
        <taxon>Bacteria</taxon>
        <taxon>Bacillati</taxon>
        <taxon>Actinomycetota</taxon>
        <taxon>Actinomycetes</taxon>
        <taxon>Micrococcales</taxon>
        <taxon>Demequinaceae</taxon>
        <taxon>Demequina</taxon>
    </lineage>
</organism>
<dbReference type="Gene3D" id="3.30.540.10">
    <property type="entry name" value="Fructose-1,6-Bisphosphatase, subunit A, domain 1"/>
    <property type="match status" value="1"/>
</dbReference>
<dbReference type="GO" id="GO:0008934">
    <property type="term" value="F:inositol monophosphate 1-phosphatase activity"/>
    <property type="evidence" value="ECO:0007669"/>
    <property type="project" value="TreeGrafter"/>
</dbReference>
<dbReference type="Pfam" id="PF00459">
    <property type="entry name" value="Inositol_P"/>
    <property type="match status" value="1"/>
</dbReference>
<keyword evidence="3" id="KW-1185">Reference proteome</keyword>
<dbReference type="GO" id="GO:0006020">
    <property type="term" value="P:inositol metabolic process"/>
    <property type="evidence" value="ECO:0007669"/>
    <property type="project" value="TreeGrafter"/>
</dbReference>
<dbReference type="Gene3D" id="3.40.190.80">
    <property type="match status" value="1"/>
</dbReference>
<proteinExistence type="predicted"/>
<dbReference type="InterPro" id="IPR000760">
    <property type="entry name" value="Inositol_monophosphatase-like"/>
</dbReference>
<evidence type="ECO:0000313" key="3">
    <source>
        <dbReference type="Proteomes" id="UP001304125"/>
    </source>
</evidence>
<evidence type="ECO:0000256" key="1">
    <source>
        <dbReference type="PIRSR" id="PIRSR600760-2"/>
    </source>
</evidence>
<dbReference type="PANTHER" id="PTHR20854:SF4">
    <property type="entry name" value="INOSITOL-1-MONOPHOSPHATASE-RELATED"/>
    <property type="match status" value="1"/>
</dbReference>
<dbReference type="AlphaFoldDB" id="A0AA96F7Y5"/>
<feature type="binding site" evidence="1">
    <location>
        <position position="102"/>
    </location>
    <ligand>
        <name>Mg(2+)</name>
        <dbReference type="ChEBI" id="CHEBI:18420"/>
        <label>1</label>
        <note>catalytic</note>
    </ligand>
</feature>
<dbReference type="Proteomes" id="UP001304125">
    <property type="component" value="Chromosome"/>
</dbReference>
<name>A0AA96F7Y5_9MICO</name>
<dbReference type="PRINTS" id="PR00377">
    <property type="entry name" value="IMPHPHTASES"/>
</dbReference>
<dbReference type="PANTHER" id="PTHR20854">
    <property type="entry name" value="INOSITOL MONOPHOSPHATASE"/>
    <property type="match status" value="1"/>
</dbReference>
<dbReference type="EMBL" id="CP134879">
    <property type="protein sequence ID" value="WNM24848.1"/>
    <property type="molecule type" value="Genomic_DNA"/>
</dbReference>
<dbReference type="RefSeq" id="WP_313499217.1">
    <property type="nucleotide sequence ID" value="NZ_CP134879.1"/>
</dbReference>
<keyword evidence="1" id="KW-0479">Metal-binding</keyword>
<gene>
    <name evidence="2" type="ORF">RN606_01480</name>
</gene>
<evidence type="ECO:0000313" key="2">
    <source>
        <dbReference type="EMBL" id="WNM24848.1"/>
    </source>
</evidence>
<keyword evidence="1" id="KW-0460">Magnesium</keyword>
<comment type="cofactor">
    <cofactor evidence="1">
        <name>Mg(2+)</name>
        <dbReference type="ChEBI" id="CHEBI:18420"/>
    </cofactor>
</comment>
<feature type="binding site" evidence="1">
    <location>
        <position position="223"/>
    </location>
    <ligand>
        <name>Mg(2+)</name>
        <dbReference type="ChEBI" id="CHEBI:18420"/>
        <label>1</label>
        <note>catalytic</note>
    </ligand>
</feature>
<reference evidence="2 3" key="1">
    <citation type="submission" date="2023-09" db="EMBL/GenBank/DDBJ databases">
        <title>Demequina sp. a novel bacteria isolated from Capsicum annuum.</title>
        <authorList>
            <person name="Humaira Z."/>
            <person name="Lee J."/>
            <person name="Cho D."/>
        </authorList>
    </citation>
    <scope>NUCLEOTIDE SEQUENCE [LARGE SCALE GENOMIC DNA]</scope>
    <source>
        <strain evidence="2 3">OYTSA14</strain>
    </source>
</reference>
<accession>A0AA96F7Y5</accession>